<gene>
    <name evidence="1" type="ORF">PISMIDRAFT_347463</name>
</gene>
<dbReference type="EMBL" id="KN833931">
    <property type="protein sequence ID" value="KIK14585.1"/>
    <property type="molecule type" value="Genomic_DNA"/>
</dbReference>
<keyword evidence="2" id="KW-1185">Reference proteome</keyword>
<dbReference type="Proteomes" id="UP000054018">
    <property type="component" value="Unassembled WGS sequence"/>
</dbReference>
<dbReference type="HOGENOM" id="CLU_2027656_0_0_1"/>
<reference evidence="1 2" key="1">
    <citation type="submission" date="2014-04" db="EMBL/GenBank/DDBJ databases">
        <authorList>
            <consortium name="DOE Joint Genome Institute"/>
            <person name="Kuo A."/>
            <person name="Kohler A."/>
            <person name="Costa M.D."/>
            <person name="Nagy L.G."/>
            <person name="Floudas D."/>
            <person name="Copeland A."/>
            <person name="Barry K.W."/>
            <person name="Cichocki N."/>
            <person name="Veneault-Fourrey C."/>
            <person name="LaButti K."/>
            <person name="Lindquist E.A."/>
            <person name="Lipzen A."/>
            <person name="Lundell T."/>
            <person name="Morin E."/>
            <person name="Murat C."/>
            <person name="Sun H."/>
            <person name="Tunlid A."/>
            <person name="Henrissat B."/>
            <person name="Grigoriev I.V."/>
            <person name="Hibbett D.S."/>
            <person name="Martin F."/>
            <person name="Nordberg H.P."/>
            <person name="Cantor M.N."/>
            <person name="Hua S.X."/>
        </authorList>
    </citation>
    <scope>NUCLEOTIDE SEQUENCE [LARGE SCALE GENOMIC DNA]</scope>
    <source>
        <strain evidence="1 2">441</strain>
    </source>
</reference>
<accession>A0A0C9XQQ4</accession>
<protein>
    <submittedName>
        <fullName evidence="1">Uncharacterized protein</fullName>
    </submittedName>
</protein>
<evidence type="ECO:0000313" key="2">
    <source>
        <dbReference type="Proteomes" id="UP000054018"/>
    </source>
</evidence>
<evidence type="ECO:0000313" key="1">
    <source>
        <dbReference type="EMBL" id="KIK14585.1"/>
    </source>
</evidence>
<organism evidence="1 2">
    <name type="scientific">Pisolithus microcarpus 441</name>
    <dbReference type="NCBI Taxonomy" id="765257"/>
    <lineage>
        <taxon>Eukaryota</taxon>
        <taxon>Fungi</taxon>
        <taxon>Dikarya</taxon>
        <taxon>Basidiomycota</taxon>
        <taxon>Agaricomycotina</taxon>
        <taxon>Agaricomycetes</taxon>
        <taxon>Agaricomycetidae</taxon>
        <taxon>Boletales</taxon>
        <taxon>Sclerodermatineae</taxon>
        <taxon>Pisolithaceae</taxon>
        <taxon>Pisolithus</taxon>
    </lineage>
</organism>
<reference evidence="2" key="2">
    <citation type="submission" date="2015-01" db="EMBL/GenBank/DDBJ databases">
        <title>Evolutionary Origins and Diversification of the Mycorrhizal Mutualists.</title>
        <authorList>
            <consortium name="DOE Joint Genome Institute"/>
            <consortium name="Mycorrhizal Genomics Consortium"/>
            <person name="Kohler A."/>
            <person name="Kuo A."/>
            <person name="Nagy L.G."/>
            <person name="Floudas D."/>
            <person name="Copeland A."/>
            <person name="Barry K.W."/>
            <person name="Cichocki N."/>
            <person name="Veneault-Fourrey C."/>
            <person name="LaButti K."/>
            <person name="Lindquist E.A."/>
            <person name="Lipzen A."/>
            <person name="Lundell T."/>
            <person name="Morin E."/>
            <person name="Murat C."/>
            <person name="Riley R."/>
            <person name="Ohm R."/>
            <person name="Sun H."/>
            <person name="Tunlid A."/>
            <person name="Henrissat B."/>
            <person name="Grigoriev I.V."/>
            <person name="Hibbett D.S."/>
            <person name="Martin F."/>
        </authorList>
    </citation>
    <scope>NUCLEOTIDE SEQUENCE [LARGE SCALE GENOMIC DNA]</scope>
    <source>
        <strain evidence="2">441</strain>
    </source>
</reference>
<sequence length="122" mass="13692">MPMKVHALCMMKHFPWARIIWPQSSVGHSTRPHEYDSTRRAVYFLLVITHYMVQECSSDSLARCSTQTLPFVERPPAKGSGGITTGGAQKSTIVPAAIRVGVLSLCTNKQTFSLKMMILRRR</sequence>
<name>A0A0C9XQQ4_9AGAM</name>
<proteinExistence type="predicted"/>
<dbReference type="AlphaFoldDB" id="A0A0C9XQQ4"/>